<dbReference type="AlphaFoldDB" id="F1Z6Y3"/>
<reference evidence="1 2" key="1">
    <citation type="journal article" date="2012" name="J. Bacteriol.">
        <title>Draft Genome Sequence of Novosphingobium nitrogenifigens Y88T.</title>
        <authorList>
            <person name="Strabala T.J."/>
            <person name="Macdonald L."/>
            <person name="Liu V."/>
            <person name="Smit A.M."/>
        </authorList>
    </citation>
    <scope>NUCLEOTIDE SEQUENCE [LARGE SCALE GENOMIC DNA]</scope>
    <source>
        <strain evidence="1 2">DSM 19370</strain>
    </source>
</reference>
<dbReference type="Proteomes" id="UP000004728">
    <property type="component" value="Unassembled WGS sequence"/>
</dbReference>
<dbReference type="InParanoid" id="F1Z6Y3"/>
<comment type="caution">
    <text evidence="1">The sequence shown here is derived from an EMBL/GenBank/DDBJ whole genome shotgun (WGS) entry which is preliminary data.</text>
</comment>
<dbReference type="STRING" id="983920.Y88_2632"/>
<organism evidence="1 2">
    <name type="scientific">Novosphingobium nitrogenifigens DSM 19370</name>
    <dbReference type="NCBI Taxonomy" id="983920"/>
    <lineage>
        <taxon>Bacteria</taxon>
        <taxon>Pseudomonadati</taxon>
        <taxon>Pseudomonadota</taxon>
        <taxon>Alphaproteobacteria</taxon>
        <taxon>Sphingomonadales</taxon>
        <taxon>Sphingomonadaceae</taxon>
        <taxon>Novosphingobium</taxon>
    </lineage>
</organism>
<gene>
    <name evidence="1" type="ORF">Y88_2632</name>
</gene>
<dbReference type="EMBL" id="AEWJ01000026">
    <property type="protein sequence ID" value="EGD59588.1"/>
    <property type="molecule type" value="Genomic_DNA"/>
</dbReference>
<evidence type="ECO:0000313" key="2">
    <source>
        <dbReference type="Proteomes" id="UP000004728"/>
    </source>
</evidence>
<keyword evidence="2" id="KW-1185">Reference proteome</keyword>
<proteinExistence type="predicted"/>
<accession>F1Z6Y3</accession>
<evidence type="ECO:0000313" key="1">
    <source>
        <dbReference type="EMBL" id="EGD59588.1"/>
    </source>
</evidence>
<dbReference type="HOGENOM" id="CLU_3313643_0_0_5"/>
<protein>
    <submittedName>
        <fullName evidence="1">Uncharacterized protein</fullName>
    </submittedName>
</protein>
<sequence>MPCPASFGNRAQEQLHRYARPAACACPPGGWLHLTQLLR</sequence>
<name>F1Z6Y3_9SPHN</name>